<evidence type="ECO:0000256" key="5">
    <source>
        <dbReference type="SAM" id="MobiDB-lite"/>
    </source>
</evidence>
<gene>
    <name evidence="7" type="ORF">SAMN05421757_11355</name>
</gene>
<feature type="transmembrane region" description="Helical" evidence="6">
    <location>
        <begin position="21"/>
        <end position="43"/>
    </location>
</feature>
<evidence type="ECO:0000256" key="2">
    <source>
        <dbReference type="ARBA" id="ARBA00022692"/>
    </source>
</evidence>
<reference evidence="7 8" key="1">
    <citation type="submission" date="2017-06" db="EMBL/GenBank/DDBJ databases">
        <authorList>
            <person name="Kim H.J."/>
            <person name="Triplett B.A."/>
        </authorList>
    </citation>
    <scope>NUCLEOTIDE SEQUENCE [LARGE SCALE GENOMIC DNA]</scope>
    <source>
        <strain evidence="7 8">DSM 29339</strain>
    </source>
</reference>
<sequence>MKWQGRRGSRNIEDRRGRSGPARAAGGIGGLGLLVIVVLGWVLGIDPSFLIGGGQQTSPGGYSGGQAPSQAEDAAGQFVSVVLADNEEIWANLFQTQVGQPYNPPILVLFSGVTQSPCGNASGATGPFYCPLDKKVYLDTAFFAELRDRFGASGDFAAAYVVAHEVAHHVQDELGILAQANRIRAQVGQAESNAISVRIELQADCYAGIWARQVHEQLGTLESGDLDEALVAAREIGDDTLQREAGRVPRPHTFTHGTSEQRQRWFATGVQSGQLASCDTFGTDAL</sequence>
<dbReference type="PANTHER" id="PTHR30168:SF0">
    <property type="entry name" value="INNER MEMBRANE PROTEIN"/>
    <property type="match status" value="1"/>
</dbReference>
<proteinExistence type="predicted"/>
<keyword evidence="3 6" id="KW-1133">Transmembrane helix</keyword>
<keyword evidence="2 6" id="KW-0812">Transmembrane</keyword>
<keyword evidence="4 6" id="KW-0472">Membrane</keyword>
<dbReference type="Proteomes" id="UP000198426">
    <property type="component" value="Unassembled WGS sequence"/>
</dbReference>
<keyword evidence="8" id="KW-1185">Reference proteome</keyword>
<organism evidence="7 8">
    <name type="scientific">Tropicimonas sediminicola</name>
    <dbReference type="NCBI Taxonomy" id="1031541"/>
    <lineage>
        <taxon>Bacteria</taxon>
        <taxon>Pseudomonadati</taxon>
        <taxon>Pseudomonadota</taxon>
        <taxon>Alphaproteobacteria</taxon>
        <taxon>Rhodobacterales</taxon>
        <taxon>Roseobacteraceae</taxon>
        <taxon>Tropicimonas</taxon>
    </lineage>
</organism>
<evidence type="ECO:0000313" key="8">
    <source>
        <dbReference type="Proteomes" id="UP000198426"/>
    </source>
</evidence>
<dbReference type="InterPro" id="IPR007343">
    <property type="entry name" value="Uncharacterised_pept_Zn_put"/>
</dbReference>
<dbReference type="EMBL" id="FZOY01000013">
    <property type="protein sequence ID" value="SNT37942.1"/>
    <property type="molecule type" value="Genomic_DNA"/>
</dbReference>
<evidence type="ECO:0000256" key="1">
    <source>
        <dbReference type="ARBA" id="ARBA00004167"/>
    </source>
</evidence>
<evidence type="ECO:0000256" key="3">
    <source>
        <dbReference type="ARBA" id="ARBA00022989"/>
    </source>
</evidence>
<evidence type="ECO:0008006" key="9">
    <source>
        <dbReference type="Google" id="ProtNLM"/>
    </source>
</evidence>
<dbReference type="GO" id="GO:0016020">
    <property type="term" value="C:membrane"/>
    <property type="evidence" value="ECO:0007669"/>
    <property type="project" value="UniProtKB-SubCell"/>
</dbReference>
<protein>
    <recommendedName>
        <fullName evidence="9">Neutral zinc metallopeptidase</fullName>
    </recommendedName>
</protein>
<name>A0A239M737_9RHOB</name>
<evidence type="ECO:0000256" key="6">
    <source>
        <dbReference type="SAM" id="Phobius"/>
    </source>
</evidence>
<dbReference type="OrthoDB" id="9774900at2"/>
<dbReference type="AlphaFoldDB" id="A0A239M737"/>
<dbReference type="PANTHER" id="PTHR30168">
    <property type="entry name" value="PUTATIVE MEMBRANE PROTEIN YPFJ"/>
    <property type="match status" value="1"/>
</dbReference>
<feature type="region of interest" description="Disordered" evidence="5">
    <location>
        <begin position="1"/>
        <end position="23"/>
    </location>
</feature>
<accession>A0A239M737</accession>
<evidence type="ECO:0000256" key="4">
    <source>
        <dbReference type="ARBA" id="ARBA00023136"/>
    </source>
</evidence>
<evidence type="ECO:0000313" key="7">
    <source>
        <dbReference type="EMBL" id="SNT37942.1"/>
    </source>
</evidence>
<comment type="subcellular location">
    <subcellularLocation>
        <location evidence="1">Membrane</location>
        <topology evidence="1">Single-pass membrane protein</topology>
    </subcellularLocation>
</comment>
<dbReference type="RefSeq" id="WP_089235393.1">
    <property type="nucleotide sequence ID" value="NZ_FZOY01000013.1"/>
</dbReference>
<dbReference type="Pfam" id="PF04228">
    <property type="entry name" value="Zn_peptidase"/>
    <property type="match status" value="1"/>
</dbReference>